<dbReference type="EMBL" id="KD248743">
    <property type="protein sequence ID" value="EMS48909.1"/>
    <property type="molecule type" value="Genomic_DNA"/>
</dbReference>
<feature type="region of interest" description="Disordered" evidence="1">
    <location>
        <begin position="1"/>
        <end position="41"/>
    </location>
</feature>
<dbReference type="AlphaFoldDB" id="M7ZLD9"/>
<evidence type="ECO:0000256" key="1">
    <source>
        <dbReference type="SAM" id="MobiDB-lite"/>
    </source>
</evidence>
<sequence>MASKNLQRNKTQRFQAEQQPTLSPRSGLACPTKNSSSLNPKKFFLKGERDWDEDFEAWNRRWVKRETRASRVVMKWELELGWCGEQWQPPNRRRKRRRKGEGIRSGRRGYLLAGKGHSCNFTREGVLVIPPEGVSVILRGHGNGVCAF</sequence>
<reference evidence="2" key="1">
    <citation type="journal article" date="2013" name="Nature">
        <title>Draft genome of the wheat A-genome progenitor Triticum urartu.</title>
        <authorList>
            <person name="Ling H.Q."/>
            <person name="Zhao S."/>
            <person name="Liu D."/>
            <person name="Wang J."/>
            <person name="Sun H."/>
            <person name="Zhang C."/>
            <person name="Fan H."/>
            <person name="Li D."/>
            <person name="Dong L."/>
            <person name="Tao Y."/>
            <person name="Gao C."/>
            <person name="Wu H."/>
            <person name="Li Y."/>
            <person name="Cui Y."/>
            <person name="Guo X."/>
            <person name="Zheng S."/>
            <person name="Wang B."/>
            <person name="Yu K."/>
            <person name="Liang Q."/>
            <person name="Yang W."/>
            <person name="Lou X."/>
            <person name="Chen J."/>
            <person name="Feng M."/>
            <person name="Jian J."/>
            <person name="Zhang X."/>
            <person name="Luo G."/>
            <person name="Jiang Y."/>
            <person name="Liu J."/>
            <person name="Wang Z."/>
            <person name="Sha Y."/>
            <person name="Zhang B."/>
            <person name="Wu H."/>
            <person name="Tang D."/>
            <person name="Shen Q."/>
            <person name="Xue P."/>
            <person name="Zou S."/>
            <person name="Wang X."/>
            <person name="Liu X."/>
            <person name="Wang F."/>
            <person name="Yang Y."/>
            <person name="An X."/>
            <person name="Dong Z."/>
            <person name="Zhang K."/>
            <person name="Zhang X."/>
            <person name="Luo M.C."/>
            <person name="Dvorak J."/>
            <person name="Tong Y."/>
            <person name="Wang J."/>
            <person name="Yang H."/>
            <person name="Li Z."/>
            <person name="Wang D."/>
            <person name="Zhang A."/>
            <person name="Wang J."/>
        </authorList>
    </citation>
    <scope>NUCLEOTIDE SEQUENCE</scope>
</reference>
<gene>
    <name evidence="2" type="ORF">TRIUR3_09517</name>
</gene>
<organism evidence="2">
    <name type="scientific">Triticum urartu</name>
    <name type="common">Red wild einkorn</name>
    <name type="synonym">Crithodium urartu</name>
    <dbReference type="NCBI Taxonomy" id="4572"/>
    <lineage>
        <taxon>Eukaryota</taxon>
        <taxon>Viridiplantae</taxon>
        <taxon>Streptophyta</taxon>
        <taxon>Embryophyta</taxon>
        <taxon>Tracheophyta</taxon>
        <taxon>Spermatophyta</taxon>
        <taxon>Magnoliopsida</taxon>
        <taxon>Liliopsida</taxon>
        <taxon>Poales</taxon>
        <taxon>Poaceae</taxon>
        <taxon>BOP clade</taxon>
        <taxon>Pooideae</taxon>
        <taxon>Triticodae</taxon>
        <taxon>Triticeae</taxon>
        <taxon>Triticinae</taxon>
        <taxon>Triticum</taxon>
    </lineage>
</organism>
<accession>M7ZLD9</accession>
<evidence type="ECO:0000313" key="2">
    <source>
        <dbReference type="EMBL" id="EMS48909.1"/>
    </source>
</evidence>
<name>M7ZLD9_TRIUA</name>
<feature type="compositionally biased region" description="Polar residues" evidence="1">
    <location>
        <begin position="1"/>
        <end position="24"/>
    </location>
</feature>
<proteinExistence type="predicted"/>
<protein>
    <submittedName>
        <fullName evidence="2">Uncharacterized protein</fullName>
    </submittedName>
</protein>